<evidence type="ECO:0000256" key="3">
    <source>
        <dbReference type="ARBA" id="ARBA00022490"/>
    </source>
</evidence>
<dbReference type="PANTHER" id="PTHR14145:SF2">
    <property type="entry name" value="COP9 SIGNALOSOME COMPLEX SUBUNIT 1"/>
    <property type="match status" value="1"/>
</dbReference>
<evidence type="ECO:0000256" key="1">
    <source>
        <dbReference type="ARBA" id="ARBA00004123"/>
    </source>
</evidence>
<dbReference type="GO" id="GO:0005737">
    <property type="term" value="C:cytoplasm"/>
    <property type="evidence" value="ECO:0007669"/>
    <property type="project" value="UniProtKB-SubCell"/>
</dbReference>
<evidence type="ECO:0000256" key="6">
    <source>
        <dbReference type="PROSITE-ProRule" id="PRU00339"/>
    </source>
</evidence>
<dbReference type="AlphaFoldDB" id="A0A8S1KAR4"/>
<proteinExistence type="predicted"/>
<feature type="repeat" description="TPR" evidence="6">
    <location>
        <begin position="90"/>
        <end position="123"/>
    </location>
</feature>
<dbReference type="OMA" id="YYKAHEN"/>
<keyword evidence="5" id="KW-0539">Nucleus</keyword>
<dbReference type="GO" id="GO:0008180">
    <property type="term" value="C:COP9 signalosome"/>
    <property type="evidence" value="ECO:0007669"/>
    <property type="project" value="UniProtKB-KW"/>
</dbReference>
<dbReference type="InterPro" id="IPR019734">
    <property type="entry name" value="TPR_rpt"/>
</dbReference>
<keyword evidence="3" id="KW-0963">Cytoplasm</keyword>
<name>A0A8S1KAR4_PARPR</name>
<evidence type="ECO:0000256" key="5">
    <source>
        <dbReference type="ARBA" id="ARBA00023242"/>
    </source>
</evidence>
<evidence type="ECO:0000256" key="4">
    <source>
        <dbReference type="ARBA" id="ARBA00022790"/>
    </source>
</evidence>
<reference evidence="8" key="1">
    <citation type="submission" date="2021-01" db="EMBL/GenBank/DDBJ databases">
        <authorList>
            <consortium name="Genoscope - CEA"/>
            <person name="William W."/>
        </authorList>
    </citation>
    <scope>NUCLEOTIDE SEQUENCE</scope>
</reference>
<dbReference type="Pfam" id="PF01399">
    <property type="entry name" value="PCI"/>
    <property type="match status" value="1"/>
</dbReference>
<evidence type="ECO:0000313" key="9">
    <source>
        <dbReference type="Proteomes" id="UP000688137"/>
    </source>
</evidence>
<dbReference type="PROSITE" id="PS50005">
    <property type="entry name" value="TPR"/>
    <property type="match status" value="1"/>
</dbReference>
<dbReference type="InterPro" id="IPR019585">
    <property type="entry name" value="Rpn7/CSN1"/>
</dbReference>
<evidence type="ECO:0000313" key="8">
    <source>
        <dbReference type="EMBL" id="CAD8051613.1"/>
    </source>
</evidence>
<dbReference type="PANTHER" id="PTHR14145">
    <property type="entry name" value="26S PROTESOME SUBUNIT 6"/>
    <property type="match status" value="1"/>
</dbReference>
<dbReference type="Proteomes" id="UP000688137">
    <property type="component" value="Unassembled WGS sequence"/>
</dbReference>
<accession>A0A8S1KAR4</accession>
<comment type="caution">
    <text evidence="8">The sequence shown here is derived from an EMBL/GenBank/DDBJ whole genome shotgun (WGS) entry which is preliminary data.</text>
</comment>
<organism evidence="8 9">
    <name type="scientific">Paramecium primaurelia</name>
    <dbReference type="NCBI Taxonomy" id="5886"/>
    <lineage>
        <taxon>Eukaryota</taxon>
        <taxon>Sar</taxon>
        <taxon>Alveolata</taxon>
        <taxon>Ciliophora</taxon>
        <taxon>Intramacronucleata</taxon>
        <taxon>Oligohymenophorea</taxon>
        <taxon>Peniculida</taxon>
        <taxon>Parameciidae</taxon>
        <taxon>Paramecium</taxon>
    </lineage>
</organism>
<comment type="subcellular location">
    <subcellularLocation>
        <location evidence="2">Cytoplasm</location>
    </subcellularLocation>
    <subcellularLocation>
        <location evidence="1">Nucleus</location>
    </subcellularLocation>
</comment>
<dbReference type="InterPro" id="IPR000717">
    <property type="entry name" value="PCI_dom"/>
</dbReference>
<sequence length="375" mass="43967">MNLDFSKLNVYTNSLLAIRLFIVGQNNPSLIPQIMPKLEENGLYLAAAILAEKLKISYQREELTLVRKFITDKKNQIQQTKNLQNRNALKELFIQLGDLYLKYGDLVEAYAAYYKAHENNQTQEALDYANSWVTCMILSNNYVHYKIINVNPKDQDVKGYQKWLLLSAIRNYVRMDYKNFLIDLLQIDANYLEQVEFITSYFDLSKYFAIASLITKLPKDIIETLQHPFIIRILDADPSVLETLNCYIDYDFVQLIQKSQLLIIELDRDVISAPLIPQIKEKIINTLLKQYIINFKRMSLVSLSNLLNLKQFEAQDLVEKLIRSESLNYVIDPIDMIVHEKYTHEQQQIRQCHQLGVTVLKALDHKYFQILQDQK</sequence>
<keyword evidence="9" id="KW-1185">Reference proteome</keyword>
<dbReference type="EMBL" id="CAJJDM010000014">
    <property type="protein sequence ID" value="CAD8051613.1"/>
    <property type="molecule type" value="Genomic_DNA"/>
</dbReference>
<gene>
    <name evidence="8" type="ORF">PPRIM_AZ9-3.1.T0180231</name>
</gene>
<keyword evidence="4" id="KW-0736">Signalosome</keyword>
<feature type="domain" description="PCI" evidence="7">
    <location>
        <begin position="269"/>
        <end position="339"/>
    </location>
</feature>
<protein>
    <recommendedName>
        <fullName evidence="7">PCI domain-containing protein</fullName>
    </recommendedName>
</protein>
<evidence type="ECO:0000256" key="2">
    <source>
        <dbReference type="ARBA" id="ARBA00004496"/>
    </source>
</evidence>
<keyword evidence="6" id="KW-0802">TPR repeat</keyword>
<evidence type="ECO:0000259" key="7">
    <source>
        <dbReference type="Pfam" id="PF01399"/>
    </source>
</evidence>